<dbReference type="Proteomes" id="UP000002287">
    <property type="component" value="Plasmid pBVIE03"/>
</dbReference>
<dbReference type="EMBL" id="CP000619">
    <property type="protein sequence ID" value="ABO60192.1"/>
    <property type="molecule type" value="Genomic_DNA"/>
</dbReference>
<protein>
    <submittedName>
        <fullName evidence="2">Uncharacterized protein</fullName>
    </submittedName>
</protein>
<organism evidence="2 3">
    <name type="scientific">Burkholderia vietnamiensis (strain G4 / LMG 22486)</name>
    <name type="common">Burkholderia cepacia (strain R1808)</name>
    <dbReference type="NCBI Taxonomy" id="269482"/>
    <lineage>
        <taxon>Bacteria</taxon>
        <taxon>Pseudomonadati</taxon>
        <taxon>Pseudomonadota</taxon>
        <taxon>Betaproteobacteria</taxon>
        <taxon>Burkholderiales</taxon>
        <taxon>Burkholderiaceae</taxon>
        <taxon>Burkholderia</taxon>
        <taxon>Burkholderia cepacia complex</taxon>
    </lineage>
</organism>
<gene>
    <name evidence="2" type="ordered locus">Bcep1808_7315</name>
</gene>
<evidence type="ECO:0000256" key="1">
    <source>
        <dbReference type="SAM" id="Phobius"/>
    </source>
</evidence>
<evidence type="ECO:0000313" key="3">
    <source>
        <dbReference type="Proteomes" id="UP000002287"/>
    </source>
</evidence>
<name>A4JV89_BURVG</name>
<proteinExistence type="predicted"/>
<dbReference type="HOGENOM" id="CLU_2697599_0_0_4"/>
<geneLocation type="plasmid" evidence="2 3">
    <name>pBVIE03</name>
</geneLocation>
<accession>A4JV89</accession>
<feature type="transmembrane region" description="Helical" evidence="1">
    <location>
        <begin position="33"/>
        <end position="51"/>
    </location>
</feature>
<keyword evidence="1" id="KW-0812">Transmembrane</keyword>
<keyword evidence="1" id="KW-1133">Transmembrane helix</keyword>
<keyword evidence="2" id="KW-0614">Plasmid</keyword>
<dbReference type="AlphaFoldDB" id="A4JV89"/>
<feature type="transmembrane region" description="Helical" evidence="1">
    <location>
        <begin position="7"/>
        <end position="27"/>
    </location>
</feature>
<keyword evidence="1" id="KW-0472">Membrane</keyword>
<evidence type="ECO:0000313" key="2">
    <source>
        <dbReference type="EMBL" id="ABO60192.1"/>
    </source>
</evidence>
<reference evidence="2 3" key="1">
    <citation type="submission" date="2007-03" db="EMBL/GenBank/DDBJ databases">
        <title>Complete sequence of plasmid pBVIE03 of Burkholderia vietnamiensis G4.</title>
        <authorList>
            <consortium name="US DOE Joint Genome Institute"/>
            <person name="Copeland A."/>
            <person name="Lucas S."/>
            <person name="Lapidus A."/>
            <person name="Barry K."/>
            <person name="Detter J.C."/>
            <person name="Glavina del Rio T."/>
            <person name="Hammon N."/>
            <person name="Israni S."/>
            <person name="Dalin E."/>
            <person name="Tice H."/>
            <person name="Pitluck S."/>
            <person name="Chain P."/>
            <person name="Malfatti S."/>
            <person name="Shin M."/>
            <person name="Vergez L."/>
            <person name="Schmutz J."/>
            <person name="Larimer F."/>
            <person name="Land M."/>
            <person name="Hauser L."/>
            <person name="Kyrpides N."/>
            <person name="Tiedje J."/>
            <person name="Richardson P."/>
        </authorList>
    </citation>
    <scope>NUCLEOTIDE SEQUENCE [LARGE SCALE GENOMIC DNA]</scope>
    <source>
        <strain evidence="3">G4 / LMG 22486</strain>
        <plasmid evidence="2 3">pBVIE03</plasmid>
    </source>
</reference>
<sequence length="73" mass="8041">MKTHKRRAILLVVLATFLAGLGFYAMFRGDTNHFVAGGIALALFACFFVVFNRAWEAFEASSADAGSEHMRGR</sequence>
<dbReference type="KEGG" id="bvi:Bcep1808_7315"/>